<organism evidence="1 2">
    <name type="scientific">Allonocardiopsis opalescens</name>
    <dbReference type="NCBI Taxonomy" id="1144618"/>
    <lineage>
        <taxon>Bacteria</taxon>
        <taxon>Bacillati</taxon>
        <taxon>Actinomycetota</taxon>
        <taxon>Actinomycetes</taxon>
        <taxon>Streptosporangiales</taxon>
        <taxon>Allonocardiopsis</taxon>
    </lineage>
</organism>
<keyword evidence="2" id="KW-1185">Reference proteome</keyword>
<dbReference type="RefSeq" id="WP_146159619.1">
    <property type="nucleotide sequence ID" value="NZ_PVZC01000011.1"/>
</dbReference>
<gene>
    <name evidence="1" type="ORF">CLV72_11127</name>
</gene>
<dbReference type="AlphaFoldDB" id="A0A2T0PTL7"/>
<accession>A0A2T0PTL7</accession>
<dbReference type="EMBL" id="PVZC01000011">
    <property type="protein sequence ID" value="PRX92138.1"/>
    <property type="molecule type" value="Genomic_DNA"/>
</dbReference>
<proteinExistence type="predicted"/>
<reference evidence="1 2" key="1">
    <citation type="submission" date="2018-03" db="EMBL/GenBank/DDBJ databases">
        <title>Genomic Encyclopedia of Archaeal and Bacterial Type Strains, Phase II (KMG-II): from individual species to whole genera.</title>
        <authorList>
            <person name="Goeker M."/>
        </authorList>
    </citation>
    <scope>NUCLEOTIDE SEQUENCE [LARGE SCALE GENOMIC DNA]</scope>
    <source>
        <strain evidence="1 2">DSM 45601</strain>
    </source>
</reference>
<protein>
    <submittedName>
        <fullName evidence="1">Uncharacterized protein</fullName>
    </submittedName>
</protein>
<sequence>MSGQARWTVVIDESIGRYRHRHIAAEARDGYPTRAEARAAALHLARGHVPARPRGADQRTVLRHDEDSYTVIVQSAILGGYFLVSVAEVVE</sequence>
<comment type="caution">
    <text evidence="1">The sequence shown here is derived from an EMBL/GenBank/DDBJ whole genome shotgun (WGS) entry which is preliminary data.</text>
</comment>
<dbReference type="Proteomes" id="UP000237846">
    <property type="component" value="Unassembled WGS sequence"/>
</dbReference>
<evidence type="ECO:0000313" key="2">
    <source>
        <dbReference type="Proteomes" id="UP000237846"/>
    </source>
</evidence>
<name>A0A2T0PTL7_9ACTN</name>
<evidence type="ECO:0000313" key="1">
    <source>
        <dbReference type="EMBL" id="PRX92138.1"/>
    </source>
</evidence>